<dbReference type="KEGG" id="fki:FK004_16580"/>
<proteinExistence type="inferred from homology"/>
<dbReference type="GO" id="GO:0005886">
    <property type="term" value="C:plasma membrane"/>
    <property type="evidence" value="ECO:0007669"/>
    <property type="project" value="UniProtKB-SubCell"/>
</dbReference>
<dbReference type="Proteomes" id="UP000244677">
    <property type="component" value="Chromosome"/>
</dbReference>
<keyword evidence="4" id="KW-0997">Cell inner membrane</keyword>
<feature type="transmembrane region" description="Helical" evidence="9">
    <location>
        <begin position="6"/>
        <end position="28"/>
    </location>
</feature>
<comment type="subcellular location">
    <subcellularLocation>
        <location evidence="1">Cell inner membrane</location>
        <topology evidence="1">Multi-pass membrane protein</topology>
    </subcellularLocation>
</comment>
<keyword evidence="5 9" id="KW-0812">Transmembrane</keyword>
<evidence type="ECO:0000256" key="6">
    <source>
        <dbReference type="ARBA" id="ARBA00022989"/>
    </source>
</evidence>
<evidence type="ECO:0000256" key="5">
    <source>
        <dbReference type="ARBA" id="ARBA00022692"/>
    </source>
</evidence>
<keyword evidence="11" id="KW-1185">Reference proteome</keyword>
<evidence type="ECO:0000256" key="9">
    <source>
        <dbReference type="SAM" id="Phobius"/>
    </source>
</evidence>
<comment type="similarity">
    <text evidence="8">Belongs to the TsuA/YedE (TC 9.B.102) family.</text>
</comment>
<name>A0A2S1LSR5_9FLAO</name>
<keyword evidence="7 9" id="KW-0472">Membrane</keyword>
<feature type="transmembrane region" description="Helical" evidence="9">
    <location>
        <begin position="163"/>
        <end position="185"/>
    </location>
</feature>
<evidence type="ECO:0000256" key="1">
    <source>
        <dbReference type="ARBA" id="ARBA00004429"/>
    </source>
</evidence>
<evidence type="ECO:0000256" key="8">
    <source>
        <dbReference type="ARBA" id="ARBA00035655"/>
    </source>
</evidence>
<dbReference type="PANTHER" id="PTHR30574:SF1">
    <property type="entry name" value="SULPHUR TRANSPORT DOMAIN-CONTAINING PROTEIN"/>
    <property type="match status" value="1"/>
</dbReference>
<keyword evidence="2" id="KW-0813">Transport</keyword>
<keyword evidence="6 9" id="KW-1133">Transmembrane helix</keyword>
<feature type="transmembrane region" description="Helical" evidence="9">
    <location>
        <begin position="62"/>
        <end position="81"/>
    </location>
</feature>
<organism evidence="10 11">
    <name type="scientific">Flavobacterium kingsejongi</name>
    <dbReference type="NCBI Taxonomy" id="1678728"/>
    <lineage>
        <taxon>Bacteria</taxon>
        <taxon>Pseudomonadati</taxon>
        <taxon>Bacteroidota</taxon>
        <taxon>Flavobacteriia</taxon>
        <taxon>Flavobacteriales</taxon>
        <taxon>Flavobacteriaceae</taxon>
        <taxon>Flavobacterium</taxon>
    </lineage>
</organism>
<dbReference type="EMBL" id="CP020919">
    <property type="protein sequence ID" value="AWG26728.1"/>
    <property type="molecule type" value="Genomic_DNA"/>
</dbReference>
<dbReference type="OrthoDB" id="9814020at2"/>
<dbReference type="InterPro" id="IPR007272">
    <property type="entry name" value="Sulf_transp_TsuA/YedE"/>
</dbReference>
<accession>A0A2S1LSR5</accession>
<keyword evidence="3" id="KW-1003">Cell membrane</keyword>
<evidence type="ECO:0000256" key="7">
    <source>
        <dbReference type="ARBA" id="ARBA00023136"/>
    </source>
</evidence>
<dbReference type="AlphaFoldDB" id="A0A2S1LSR5"/>
<sequence>MEIIYGTWPWYVSGFLIGATMLLLVYFGKTFGMSSNLRTMCSMLGAGKVSDFFRFDWKAQKWNLVVVIGVIIGGFIAQNYLSDGSGVQLNPKTNAQLVAMGIDEPNGKLVPDAMFGPATLQSPVVIGILIVGGILIGFGTRYAGGCTSGHAITGLSNLQIPSLIAVIGFFIGGLIMSHFLLPLILQLI</sequence>
<evidence type="ECO:0000256" key="2">
    <source>
        <dbReference type="ARBA" id="ARBA00022448"/>
    </source>
</evidence>
<evidence type="ECO:0000256" key="4">
    <source>
        <dbReference type="ARBA" id="ARBA00022519"/>
    </source>
</evidence>
<feature type="transmembrane region" description="Helical" evidence="9">
    <location>
        <begin position="124"/>
        <end position="143"/>
    </location>
</feature>
<dbReference type="Pfam" id="PF04143">
    <property type="entry name" value="Sulf_transp"/>
    <property type="match status" value="1"/>
</dbReference>
<gene>
    <name evidence="10" type="ORF">FK004_16580</name>
</gene>
<dbReference type="RefSeq" id="WP_108738230.1">
    <property type="nucleotide sequence ID" value="NZ_CP020919.1"/>
</dbReference>
<reference evidence="10 11" key="1">
    <citation type="submission" date="2017-04" db="EMBL/GenBank/DDBJ databases">
        <title>Complete genome sequence of Flavobacterium kingsejong AJ004.</title>
        <authorList>
            <person name="Lee P.C."/>
        </authorList>
    </citation>
    <scope>NUCLEOTIDE SEQUENCE [LARGE SCALE GENOMIC DNA]</scope>
    <source>
        <strain evidence="10 11">AJ004</strain>
    </source>
</reference>
<evidence type="ECO:0000313" key="10">
    <source>
        <dbReference type="EMBL" id="AWG26728.1"/>
    </source>
</evidence>
<protein>
    <submittedName>
        <fullName evidence="10">YeeE/YedE family protein</fullName>
    </submittedName>
</protein>
<evidence type="ECO:0000256" key="3">
    <source>
        <dbReference type="ARBA" id="ARBA00022475"/>
    </source>
</evidence>
<evidence type="ECO:0000313" key="11">
    <source>
        <dbReference type="Proteomes" id="UP000244677"/>
    </source>
</evidence>
<dbReference type="PANTHER" id="PTHR30574">
    <property type="entry name" value="INNER MEMBRANE PROTEIN YEDE"/>
    <property type="match status" value="1"/>
</dbReference>